<dbReference type="OrthoDB" id="614750at2"/>
<sequence>MATLLGLLLGLLVTAPSAQATSTLLCKGFTACAKAGYSSFGYGPTNYKKMWWRMYSGHNCTNYMAYRMIKAGMPETRPWSGSGDARNWGVVFKSKTNQTPTVGSVAWWSSNHVAYVEQVIDANTIIISEDHYRGDFDWRKIVRAGGGWPTGFIHLVDEAITATAPPTVVGTPQVDKKLTAKPGTWSKTGASYAYQWLAGGKAIAGATASSYVPSATQVGAAFTVKVTASKSGYRTGSSVSKATAATVPGTMDVAATPVISGIPKVGAVLAASAPTWAPAPSASKWAWFANGVYIPGGSKATLTLKPAQLGKAIRVVSVGSRPGYTDAQARSEATTAVGPEKLSVGKEPVLSGSPYVGRALSVKPGVTDPTDVTTTYQWFRDGKAIPGATAASYTPTLTDPGVRLSVQVRYSKLGYTPIDRVLKPRTAVRSLARIYVKSKAHRSVTVTVLANGVSPVRGDVVLTNRAGTKRTLPLVRGKVTFSPDWLYAGNRPLTVSYLGSYRVEARSLTKTFTIK</sequence>
<evidence type="ECO:0000259" key="2">
    <source>
        <dbReference type="Pfam" id="PF05257"/>
    </source>
</evidence>
<feature type="domain" description="Peptidase C51" evidence="2">
    <location>
        <begin position="54"/>
        <end position="129"/>
    </location>
</feature>
<dbReference type="EMBL" id="RJSE01000007">
    <property type="protein sequence ID" value="RNL63186.1"/>
    <property type="molecule type" value="Genomic_DNA"/>
</dbReference>
<evidence type="ECO:0000313" key="3">
    <source>
        <dbReference type="EMBL" id="RNL63186.1"/>
    </source>
</evidence>
<keyword evidence="1" id="KW-0732">Signal</keyword>
<dbReference type="Gene3D" id="3.90.1720.10">
    <property type="entry name" value="endopeptidase domain like (from Nostoc punctiforme)"/>
    <property type="match status" value="1"/>
</dbReference>
<dbReference type="Proteomes" id="UP000267128">
    <property type="component" value="Unassembled WGS sequence"/>
</dbReference>
<evidence type="ECO:0000313" key="4">
    <source>
        <dbReference type="Proteomes" id="UP000267128"/>
    </source>
</evidence>
<dbReference type="Gene3D" id="2.60.40.2700">
    <property type="match status" value="3"/>
</dbReference>
<feature type="signal peptide" evidence="1">
    <location>
        <begin position="1"/>
        <end position="20"/>
    </location>
</feature>
<dbReference type="Pfam" id="PF05257">
    <property type="entry name" value="CHAP"/>
    <property type="match status" value="1"/>
</dbReference>
<dbReference type="RefSeq" id="WP_123228479.1">
    <property type="nucleotide sequence ID" value="NZ_RJSE01000007.1"/>
</dbReference>
<dbReference type="AlphaFoldDB" id="A0A3N0CJJ2"/>
<proteinExistence type="predicted"/>
<reference evidence="3 4" key="1">
    <citation type="submission" date="2018-11" db="EMBL/GenBank/DDBJ databases">
        <authorList>
            <person name="Li F."/>
        </authorList>
    </citation>
    <scope>NUCLEOTIDE SEQUENCE [LARGE SCALE GENOMIC DNA]</scope>
    <source>
        <strain evidence="3 4">Gsoil 097</strain>
    </source>
</reference>
<gene>
    <name evidence="3" type="ORF">EFK50_15915</name>
</gene>
<feature type="chain" id="PRO_5018182556" evidence="1">
    <location>
        <begin position="21"/>
        <end position="515"/>
    </location>
</feature>
<keyword evidence="4" id="KW-1185">Reference proteome</keyword>
<protein>
    <submittedName>
        <fullName evidence="3">CHAP domain-containing protein</fullName>
    </submittedName>
</protein>
<comment type="caution">
    <text evidence="3">The sequence shown here is derived from an EMBL/GenBank/DDBJ whole genome shotgun (WGS) entry which is preliminary data.</text>
</comment>
<organism evidence="3 4">
    <name type="scientific">Nocardioides marmoriginsengisoli</name>
    <dbReference type="NCBI Taxonomy" id="661483"/>
    <lineage>
        <taxon>Bacteria</taxon>
        <taxon>Bacillati</taxon>
        <taxon>Actinomycetota</taxon>
        <taxon>Actinomycetes</taxon>
        <taxon>Propionibacteriales</taxon>
        <taxon>Nocardioidaceae</taxon>
        <taxon>Nocardioides</taxon>
    </lineage>
</organism>
<accession>A0A3N0CJJ2</accession>
<dbReference type="InterPro" id="IPR038765">
    <property type="entry name" value="Papain-like_cys_pep_sf"/>
</dbReference>
<name>A0A3N0CJJ2_9ACTN</name>
<dbReference type="SUPFAM" id="SSF54001">
    <property type="entry name" value="Cysteine proteinases"/>
    <property type="match status" value="1"/>
</dbReference>
<dbReference type="InterPro" id="IPR007921">
    <property type="entry name" value="CHAP_dom"/>
</dbReference>
<evidence type="ECO:0000256" key="1">
    <source>
        <dbReference type="SAM" id="SignalP"/>
    </source>
</evidence>